<dbReference type="InterPro" id="IPR025714">
    <property type="entry name" value="Methyltranfer_dom"/>
</dbReference>
<keyword evidence="3" id="KW-0489">Methyltransferase</keyword>
<dbReference type="Gene3D" id="3.40.50.150">
    <property type="entry name" value="Vaccinia Virus protein VP39"/>
    <property type="match status" value="1"/>
</dbReference>
<dbReference type="CDD" id="cd02440">
    <property type="entry name" value="AdoMet_MTases"/>
    <property type="match status" value="1"/>
</dbReference>
<feature type="domain" description="Methyltransferase" evidence="11">
    <location>
        <begin position="46"/>
        <end position="165"/>
    </location>
</feature>
<reference evidence="12" key="2">
    <citation type="submission" date="2025-08" db="UniProtKB">
        <authorList>
            <consortium name="Ensembl"/>
        </authorList>
    </citation>
    <scope>IDENTIFICATION</scope>
</reference>
<dbReference type="GO" id="GO:0032259">
    <property type="term" value="P:methylation"/>
    <property type="evidence" value="ECO:0007669"/>
    <property type="project" value="UniProtKB-KW"/>
</dbReference>
<keyword evidence="4" id="KW-0808">Transferase</keyword>
<dbReference type="PANTHER" id="PTHR12176">
    <property type="entry name" value="SAM-DEPENDENT METHYLTRANSFERASE SUPERFAMILY PROTEIN"/>
    <property type="match status" value="1"/>
</dbReference>
<dbReference type="SUPFAM" id="SSF53335">
    <property type="entry name" value="S-adenosyl-L-methionine-dependent methyltransferases"/>
    <property type="match status" value="1"/>
</dbReference>
<evidence type="ECO:0000256" key="9">
    <source>
        <dbReference type="ARBA" id="ARBA00059299"/>
    </source>
</evidence>
<evidence type="ECO:0000256" key="6">
    <source>
        <dbReference type="ARBA" id="ARBA00048653"/>
    </source>
</evidence>
<evidence type="ECO:0000256" key="7">
    <source>
        <dbReference type="ARBA" id="ARBA00048985"/>
    </source>
</evidence>
<dbReference type="FunFam" id="3.40.50.150:FF:000111">
    <property type="entry name" value="EEF1A lysine methyltransferase 4"/>
    <property type="match status" value="1"/>
</dbReference>
<keyword evidence="13" id="KW-1185">Reference proteome</keyword>
<dbReference type="InterPro" id="IPR051419">
    <property type="entry name" value="Lys/N-term_MeTrsfase_sf"/>
</dbReference>
<dbReference type="Pfam" id="PF13847">
    <property type="entry name" value="Methyltransf_31"/>
    <property type="match status" value="1"/>
</dbReference>
<comment type="catalytic activity">
    <reaction evidence="6">
        <text>N(6)-methyl-L-lysyl-[protein] + S-adenosyl-L-methionine = N(6),N(6)-dimethyl-L-lysyl-[protein] + S-adenosyl-L-homocysteine + H(+)</text>
        <dbReference type="Rhea" id="RHEA:54196"/>
        <dbReference type="Rhea" id="RHEA-COMP:13053"/>
        <dbReference type="Rhea" id="RHEA-COMP:13827"/>
        <dbReference type="ChEBI" id="CHEBI:15378"/>
        <dbReference type="ChEBI" id="CHEBI:57856"/>
        <dbReference type="ChEBI" id="CHEBI:59789"/>
        <dbReference type="ChEBI" id="CHEBI:61929"/>
        <dbReference type="ChEBI" id="CHEBI:61976"/>
    </reaction>
</comment>
<dbReference type="InterPro" id="IPR029063">
    <property type="entry name" value="SAM-dependent_MTases_sf"/>
</dbReference>
<accession>A0A8C9R5H6</accession>
<reference evidence="12 13" key="1">
    <citation type="submission" date="2019-04" db="EMBL/GenBank/DDBJ databases">
        <authorList>
            <consortium name="Wellcome Sanger Institute Data Sharing"/>
        </authorList>
    </citation>
    <scope>NUCLEOTIDE SEQUENCE [LARGE SCALE GENOMIC DNA]</scope>
</reference>
<keyword evidence="2" id="KW-0597">Phosphoprotein</keyword>
<dbReference type="GeneTree" id="ENSGT00940000164140"/>
<comment type="catalytic activity">
    <reaction evidence="7">
        <text>L-lysyl-[protein] + S-adenosyl-L-methionine = N(6)-methyl-L-lysyl-[protein] + S-adenosyl-L-homocysteine + H(+)</text>
        <dbReference type="Rhea" id="RHEA:51736"/>
        <dbReference type="Rhea" id="RHEA-COMP:9752"/>
        <dbReference type="Rhea" id="RHEA-COMP:13053"/>
        <dbReference type="ChEBI" id="CHEBI:15378"/>
        <dbReference type="ChEBI" id="CHEBI:29969"/>
        <dbReference type="ChEBI" id="CHEBI:57856"/>
        <dbReference type="ChEBI" id="CHEBI:59789"/>
        <dbReference type="ChEBI" id="CHEBI:61929"/>
    </reaction>
</comment>
<evidence type="ECO:0000313" key="13">
    <source>
        <dbReference type="Proteomes" id="UP000694397"/>
    </source>
</evidence>
<evidence type="ECO:0000256" key="3">
    <source>
        <dbReference type="ARBA" id="ARBA00022603"/>
    </source>
</evidence>
<comment type="function">
    <text evidence="9">Protein-lysine methyltransferase that efficiently catalyzes three successive methylations on 'Lys-36' in eukaryotic translation elongation factor 1 alpha (EEF1A1 or EEF1A2).</text>
</comment>
<evidence type="ECO:0000256" key="2">
    <source>
        <dbReference type="ARBA" id="ARBA00022553"/>
    </source>
</evidence>
<proteinExistence type="inferred from homology"/>
<keyword evidence="5" id="KW-0949">S-adenosyl-L-methionine</keyword>
<reference evidence="12" key="3">
    <citation type="submission" date="2025-09" db="UniProtKB">
        <authorList>
            <consortium name="Ensembl"/>
        </authorList>
    </citation>
    <scope>IDENTIFICATION</scope>
</reference>
<dbReference type="AlphaFoldDB" id="A0A8C9R5H6"/>
<gene>
    <name evidence="12" type="primary">EEF1AKMT4</name>
</gene>
<name>A0A8C9R5H6_SCLFO</name>
<evidence type="ECO:0000256" key="10">
    <source>
        <dbReference type="ARBA" id="ARBA00067848"/>
    </source>
</evidence>
<comment type="catalytic activity">
    <reaction evidence="8">
        <text>N(6),N(6)-dimethyl-L-lysyl-[protein] + S-adenosyl-L-methionine = N(6),N(6),N(6)-trimethyl-L-lysyl-[protein] + S-adenosyl-L-homocysteine + H(+)</text>
        <dbReference type="Rhea" id="RHEA:54200"/>
        <dbReference type="Rhea" id="RHEA-COMP:13826"/>
        <dbReference type="Rhea" id="RHEA-COMP:13827"/>
        <dbReference type="ChEBI" id="CHEBI:15378"/>
        <dbReference type="ChEBI" id="CHEBI:57856"/>
        <dbReference type="ChEBI" id="CHEBI:59789"/>
        <dbReference type="ChEBI" id="CHEBI:61961"/>
        <dbReference type="ChEBI" id="CHEBI:61976"/>
    </reaction>
</comment>
<evidence type="ECO:0000256" key="5">
    <source>
        <dbReference type="ARBA" id="ARBA00022691"/>
    </source>
</evidence>
<dbReference type="GO" id="GO:0008168">
    <property type="term" value="F:methyltransferase activity"/>
    <property type="evidence" value="ECO:0007669"/>
    <property type="project" value="UniProtKB-KW"/>
</dbReference>
<evidence type="ECO:0000259" key="11">
    <source>
        <dbReference type="Pfam" id="PF13847"/>
    </source>
</evidence>
<organism evidence="12 13">
    <name type="scientific">Scleropages formosus</name>
    <name type="common">Asian bonytongue</name>
    <name type="synonym">Osteoglossum formosum</name>
    <dbReference type="NCBI Taxonomy" id="113540"/>
    <lineage>
        <taxon>Eukaryota</taxon>
        <taxon>Metazoa</taxon>
        <taxon>Chordata</taxon>
        <taxon>Craniata</taxon>
        <taxon>Vertebrata</taxon>
        <taxon>Euteleostomi</taxon>
        <taxon>Actinopterygii</taxon>
        <taxon>Neopterygii</taxon>
        <taxon>Teleostei</taxon>
        <taxon>Osteoglossocephala</taxon>
        <taxon>Osteoglossomorpha</taxon>
        <taxon>Osteoglossiformes</taxon>
        <taxon>Osteoglossidae</taxon>
        <taxon>Scleropages</taxon>
    </lineage>
</organism>
<dbReference type="Ensembl" id="ENSSFOT00015007256.2">
    <property type="protein sequence ID" value="ENSSFOP00015007147.2"/>
    <property type="gene ID" value="ENSSFOG00015004727.2"/>
</dbReference>
<evidence type="ECO:0000256" key="1">
    <source>
        <dbReference type="ARBA" id="ARBA00008361"/>
    </source>
</evidence>
<dbReference type="Proteomes" id="UP000694397">
    <property type="component" value="Chromosome 3"/>
</dbReference>
<evidence type="ECO:0000313" key="12">
    <source>
        <dbReference type="Ensembl" id="ENSSFOP00015007147.2"/>
    </source>
</evidence>
<dbReference type="OrthoDB" id="411785at2759"/>
<evidence type="ECO:0000256" key="4">
    <source>
        <dbReference type="ARBA" id="ARBA00022679"/>
    </source>
</evidence>
<dbReference type="PANTHER" id="PTHR12176:SF80">
    <property type="entry name" value="EEF1A LYSINE METHYLTRANSFERASE 4"/>
    <property type="match status" value="1"/>
</dbReference>
<sequence length="242" mass="28159">MEHVPECNSRYKDVEYWNERYEKEESFEWFGDLSKFQHLLEQHIQKEDSILILGCGNSSLSFDLYQKGFSSITNIDYSGVCIETMARRHADCPGMRWLKMDARHLAFSEGTFEVVLEKGTLDAMMVEEKDPWSVSAETAGLLQQVLKEISRVLKPGGRFISITFAQPHFRRRLLARREYGWSVQTHSYGVGFQYFLYVLTKGETLNPEDQALEDRLMEDKEPRTVVHLQEPDSEDFLSRIGI</sequence>
<protein>
    <recommendedName>
        <fullName evidence="10">EEF1A lysine methyltransferase 4</fullName>
    </recommendedName>
</protein>
<evidence type="ECO:0000256" key="8">
    <source>
        <dbReference type="ARBA" id="ARBA00052410"/>
    </source>
</evidence>
<comment type="similarity">
    <text evidence="1">Belongs to the methyltransferase superfamily.</text>
</comment>